<evidence type="ECO:0000256" key="4">
    <source>
        <dbReference type="ARBA" id="ARBA00023136"/>
    </source>
</evidence>
<dbReference type="Pfam" id="PF02485">
    <property type="entry name" value="Branch"/>
    <property type="match status" value="1"/>
</dbReference>
<dbReference type="AlphaFoldDB" id="A0AA88AE25"/>
<reference evidence="7" key="1">
    <citation type="submission" date="2023-07" db="EMBL/GenBank/DDBJ databases">
        <title>draft genome sequence of fig (Ficus carica).</title>
        <authorList>
            <person name="Takahashi T."/>
            <person name="Nishimura K."/>
        </authorList>
    </citation>
    <scope>NUCLEOTIDE SEQUENCE</scope>
</reference>
<evidence type="ECO:0000256" key="3">
    <source>
        <dbReference type="ARBA" id="ARBA00022679"/>
    </source>
</evidence>
<proteinExistence type="predicted"/>
<accession>A0AA88AE25</accession>
<dbReference type="PANTHER" id="PTHR31042:SF91">
    <property type="entry name" value="CORE-2_I-BRANCHING BETA-1,6-N-ACETYLGLUCOSAMINYLTRANSFERASE FAMILY PROTEIN"/>
    <property type="match status" value="1"/>
</dbReference>
<keyword evidence="5" id="KW-0325">Glycoprotein</keyword>
<dbReference type="GO" id="GO:0016020">
    <property type="term" value="C:membrane"/>
    <property type="evidence" value="ECO:0007669"/>
    <property type="project" value="UniProtKB-SubCell"/>
</dbReference>
<dbReference type="Proteomes" id="UP001187192">
    <property type="component" value="Unassembled WGS sequence"/>
</dbReference>
<dbReference type="InterPro" id="IPR044174">
    <property type="entry name" value="BC10-like"/>
</dbReference>
<dbReference type="EMBL" id="BTGU01000008">
    <property type="protein sequence ID" value="GMN38616.1"/>
    <property type="molecule type" value="Genomic_DNA"/>
</dbReference>
<evidence type="ECO:0000256" key="1">
    <source>
        <dbReference type="ARBA" id="ARBA00004606"/>
    </source>
</evidence>
<evidence type="ECO:0008006" key="9">
    <source>
        <dbReference type="Google" id="ProtNLM"/>
    </source>
</evidence>
<gene>
    <name evidence="7" type="ORF">TIFTF001_007848</name>
</gene>
<feature type="transmembrane region" description="Helical" evidence="6">
    <location>
        <begin position="26"/>
        <end position="49"/>
    </location>
</feature>
<evidence type="ECO:0000256" key="5">
    <source>
        <dbReference type="ARBA" id="ARBA00023180"/>
    </source>
</evidence>
<evidence type="ECO:0000256" key="6">
    <source>
        <dbReference type="SAM" id="Phobius"/>
    </source>
</evidence>
<keyword evidence="4 6" id="KW-0472">Membrane</keyword>
<evidence type="ECO:0000313" key="8">
    <source>
        <dbReference type="Proteomes" id="UP001187192"/>
    </source>
</evidence>
<dbReference type="InterPro" id="IPR003406">
    <property type="entry name" value="Glyco_trans_14"/>
</dbReference>
<dbReference type="GO" id="GO:0016757">
    <property type="term" value="F:glycosyltransferase activity"/>
    <property type="evidence" value="ECO:0007669"/>
    <property type="project" value="UniProtKB-KW"/>
</dbReference>
<comment type="subcellular location">
    <subcellularLocation>
        <location evidence="1">Membrane</location>
        <topology evidence="1">Single-pass type II membrane protein</topology>
    </subcellularLocation>
</comment>
<evidence type="ECO:0000256" key="2">
    <source>
        <dbReference type="ARBA" id="ARBA00022676"/>
    </source>
</evidence>
<dbReference type="PANTHER" id="PTHR31042">
    <property type="entry name" value="CORE-2/I-BRANCHING BETA-1,6-N-ACETYLGLUCOSAMINYLTRANSFERASE FAMILY PROTEIN-RELATED"/>
    <property type="match status" value="1"/>
</dbReference>
<organism evidence="7 8">
    <name type="scientific">Ficus carica</name>
    <name type="common">Common fig</name>
    <dbReference type="NCBI Taxonomy" id="3494"/>
    <lineage>
        <taxon>Eukaryota</taxon>
        <taxon>Viridiplantae</taxon>
        <taxon>Streptophyta</taxon>
        <taxon>Embryophyta</taxon>
        <taxon>Tracheophyta</taxon>
        <taxon>Spermatophyta</taxon>
        <taxon>Magnoliopsida</taxon>
        <taxon>eudicotyledons</taxon>
        <taxon>Gunneridae</taxon>
        <taxon>Pentapetalae</taxon>
        <taxon>rosids</taxon>
        <taxon>fabids</taxon>
        <taxon>Rosales</taxon>
        <taxon>Moraceae</taxon>
        <taxon>Ficeae</taxon>
        <taxon>Ficus</taxon>
    </lineage>
</organism>
<name>A0AA88AE25_FICCA</name>
<keyword evidence="2" id="KW-0328">Glycosyltransferase</keyword>
<protein>
    <recommendedName>
        <fullName evidence="9">Core-2/I-branching beta-1,6-N-acetylglucosaminyltransferase family protein</fullName>
    </recommendedName>
</protein>
<sequence>MKQSKMTVFVNDLSIRIKREVNEGNLHVRATIILSLLMTFSTIVLGMFVHDRIRKFMSLPEDSLFPPLNQEYSSPSNAYSNFQDGIALSSDSMSSDLSSPREELTDWITPKEVWHSMSDEELLWRASSVPHVVEYPYNRTRKLAFMFLTKGRLPLAALWERFFKGYEGLYSIYLHTSPEYTYEPPESSVFYKRRIPSQPVQWGRKTMMDAERRLLANALLDFSNERFILLSETCIPIFNFTTVYKHLMNSNQSFLGLFDDPRKRGRGRYNKRMWPTVLLSDWRKGSQWFEAHRRLAVEIVSDSKYYPVFVEHCKPPCYMDEHYLATLVNIVCPEMTSNWSITWVDWSRGTGSHPKTFVGREISEEFLNRIRHGFNCTYNGRMSTICFLFARKFHPSALEPLLKIAPDLLGFNV</sequence>
<keyword evidence="8" id="KW-1185">Reference proteome</keyword>
<keyword evidence="6" id="KW-0812">Transmembrane</keyword>
<comment type="caution">
    <text evidence="7">The sequence shown here is derived from an EMBL/GenBank/DDBJ whole genome shotgun (WGS) entry which is preliminary data.</text>
</comment>
<evidence type="ECO:0000313" key="7">
    <source>
        <dbReference type="EMBL" id="GMN38616.1"/>
    </source>
</evidence>
<keyword evidence="3" id="KW-0808">Transferase</keyword>
<keyword evidence="6" id="KW-1133">Transmembrane helix</keyword>